<organism evidence="41 42">
    <name type="scientific">Triplophysa tibetana</name>
    <dbReference type="NCBI Taxonomy" id="1572043"/>
    <lineage>
        <taxon>Eukaryota</taxon>
        <taxon>Metazoa</taxon>
        <taxon>Chordata</taxon>
        <taxon>Craniata</taxon>
        <taxon>Vertebrata</taxon>
        <taxon>Euteleostomi</taxon>
        <taxon>Actinopterygii</taxon>
        <taxon>Neopterygii</taxon>
        <taxon>Teleostei</taxon>
        <taxon>Ostariophysi</taxon>
        <taxon>Cypriniformes</taxon>
        <taxon>Nemacheilidae</taxon>
        <taxon>Triplophysa</taxon>
    </lineage>
</organism>
<dbReference type="InterPro" id="IPR005408">
    <property type="entry name" value="2pore_dom_K_chnl_TWIK"/>
</dbReference>
<dbReference type="Pfam" id="PF07885">
    <property type="entry name" value="Ion_trans_2"/>
    <property type="match status" value="2"/>
</dbReference>
<evidence type="ECO:0000259" key="40">
    <source>
        <dbReference type="Pfam" id="PF07885"/>
    </source>
</evidence>
<evidence type="ECO:0000256" key="11">
    <source>
        <dbReference type="ARBA" id="ARBA00022499"/>
    </source>
</evidence>
<feature type="domain" description="Potassium channel" evidence="40">
    <location>
        <begin position="192"/>
        <end position="268"/>
    </location>
</feature>
<feature type="glycosylation site" description="N-linked (GlcNAc...) asparagine" evidence="37">
    <location>
        <position position="95"/>
    </location>
</feature>
<comment type="catalytic activity">
    <reaction evidence="32">
        <text>Li(+)(in) = Li(+)(out)</text>
        <dbReference type="Rhea" id="RHEA:78551"/>
        <dbReference type="ChEBI" id="CHEBI:49713"/>
    </reaction>
</comment>
<evidence type="ECO:0000256" key="4">
    <source>
        <dbReference type="ARBA" id="ARBA00004279"/>
    </source>
</evidence>
<evidence type="ECO:0000256" key="19">
    <source>
        <dbReference type="ARBA" id="ARBA00023018"/>
    </source>
</evidence>
<name>A0A5A9PTA8_9TELE</name>
<evidence type="ECO:0000256" key="32">
    <source>
        <dbReference type="ARBA" id="ARBA00044635"/>
    </source>
</evidence>
<evidence type="ECO:0000256" key="17">
    <source>
        <dbReference type="ARBA" id="ARBA00022958"/>
    </source>
</evidence>
<feature type="transmembrane region" description="Helical" evidence="39">
    <location>
        <begin position="244"/>
        <end position="264"/>
    </location>
</feature>
<evidence type="ECO:0000256" key="10">
    <source>
        <dbReference type="ARBA" id="ARBA00022475"/>
    </source>
</evidence>
<reference evidence="41 42" key="1">
    <citation type="journal article" date="2019" name="Mol. Ecol. Resour.">
        <title>Chromosome-level genome assembly of Triplophysa tibetana, a fish adapted to the harsh high-altitude environment of the Tibetan Plateau.</title>
        <authorList>
            <person name="Yang X."/>
            <person name="Liu H."/>
            <person name="Ma Z."/>
            <person name="Zou Y."/>
            <person name="Zou M."/>
            <person name="Mao Y."/>
            <person name="Li X."/>
            <person name="Wang H."/>
            <person name="Chen T."/>
            <person name="Wang W."/>
            <person name="Yang R."/>
        </authorList>
    </citation>
    <scope>NUCLEOTIDE SEQUENCE [LARGE SCALE GENOMIC DNA]</scope>
    <source>
        <strain evidence="41">TTIB1903HZAU</strain>
        <tissue evidence="41">Muscle</tissue>
    </source>
</reference>
<evidence type="ECO:0000256" key="14">
    <source>
        <dbReference type="ARBA" id="ARBA00022753"/>
    </source>
</evidence>
<dbReference type="GO" id="GO:0022841">
    <property type="term" value="F:potassium ion leak channel activity"/>
    <property type="evidence" value="ECO:0007669"/>
    <property type="project" value="TreeGrafter"/>
</dbReference>
<protein>
    <recommendedName>
        <fullName evidence="36">Potassium channel subfamily K member</fullName>
    </recommendedName>
</protein>
<comment type="catalytic activity">
    <reaction evidence="33">
        <text>Rb(+)(in) = Rb(+)(out)</text>
        <dbReference type="Rhea" id="RHEA:78547"/>
        <dbReference type="ChEBI" id="CHEBI:49847"/>
    </reaction>
</comment>
<proteinExistence type="inferred from homology"/>
<evidence type="ECO:0000256" key="25">
    <source>
        <dbReference type="ARBA" id="ARBA00023303"/>
    </source>
</evidence>
<comment type="catalytic activity">
    <reaction evidence="31">
        <text>L-glutamate(out) = L-glutamate(in)</text>
        <dbReference type="Rhea" id="RHEA:66336"/>
        <dbReference type="ChEBI" id="CHEBI:29985"/>
    </reaction>
</comment>
<evidence type="ECO:0000256" key="21">
    <source>
        <dbReference type="ARBA" id="ARBA00023136"/>
    </source>
</evidence>
<feature type="transmembrane region" description="Helical" evidence="39">
    <location>
        <begin position="21"/>
        <end position="44"/>
    </location>
</feature>
<dbReference type="GO" id="GO:0030322">
    <property type="term" value="P:stabilization of membrane potential"/>
    <property type="evidence" value="ECO:0007669"/>
    <property type="project" value="TreeGrafter"/>
</dbReference>
<dbReference type="EMBL" id="SOYY01000001">
    <property type="protein sequence ID" value="KAA0725068.1"/>
    <property type="molecule type" value="Genomic_DNA"/>
</dbReference>
<keyword evidence="23" id="KW-0325">Glycoprotein</keyword>
<dbReference type="SUPFAM" id="SSF81324">
    <property type="entry name" value="Voltage-gated potassium channels"/>
    <property type="match status" value="2"/>
</dbReference>
<comment type="subcellular location">
    <subcellularLocation>
        <location evidence="3">Apical cell membrane</location>
    </subcellularLocation>
    <subcellularLocation>
        <location evidence="7">Cell membrane</location>
        <topology evidence="7">Multi-pass membrane protein</topology>
    </subcellularLocation>
    <subcellularLocation>
        <location evidence="4">Cell projection</location>
        <location evidence="4">Dendrite</location>
    </subcellularLocation>
    <subcellularLocation>
        <location evidence="6">Cytoplasmic vesicle</location>
    </subcellularLocation>
    <subcellularLocation>
        <location evidence="5">Perikaryon</location>
    </subcellularLocation>
    <subcellularLocation>
        <location evidence="2">Recycling endosome</location>
    </subcellularLocation>
    <subcellularLocation>
        <location evidence="28">Synaptic cell membrane</location>
    </subcellularLocation>
</comment>
<evidence type="ECO:0000256" key="22">
    <source>
        <dbReference type="ARBA" id="ARBA00023157"/>
    </source>
</evidence>
<keyword evidence="22" id="KW-1015">Disulfide bond</keyword>
<sequence>MLQCMSGSSCMRVGDGYKSTWYFLILVVSYVLYLIFGALVFSAVELPYEEQLRERLRTEKQQFLQDNECVSEEKLEEFLMRALEASNYGVSVLQNSTINWNWDFTSSLFFTSTVLTTTGYGHTAPLSDGGKAFCIIFSVVGIPFTLLFLTAVVQRIMDFSTRRPVEYLHRRWGMSKPLLAAMHAALLAIIIVSCFFLIPAIIFSVLEEDWNFLESFYFCFISLSTIGLGDYVPGEGYHQKFRELYKLGITFYLILGLIAMLVVLETFCELQQMKKLRKMFYIRKQKTEDELNIVDHDHLSFASVSDQAASIKEDKSDLFPDDVINASPTTENGQMDR</sequence>
<keyword evidence="16" id="KW-0832">Ubl conjugation</keyword>
<evidence type="ECO:0000256" key="31">
    <source>
        <dbReference type="ARBA" id="ARBA00036683"/>
    </source>
</evidence>
<dbReference type="PRINTS" id="PR01096">
    <property type="entry name" value="TWIK1CHANNEL"/>
</dbReference>
<accession>A0A5A9PTA8</accession>
<comment type="subunit">
    <text evidence="35">Homodimer; disulfide-linked. Heterodimer with KCNK2; disulfide-linked. In astrocytes, forms mostly heterodimeric potassium channels with KCNK2, with only a minor proportion of functional channels containing homodimeric KCNK1. Interacts with KCNK3 and KCNK9, forming functional heterodimeric channels. Interacts with GNG4. Identified in a complex with PSD and ARF6; interacts only with PSD that is bound to ARF6. Interacts with UBE2I.</text>
</comment>
<feature type="transmembrane region" description="Helical" evidence="39">
    <location>
        <begin position="178"/>
        <end position="203"/>
    </location>
</feature>
<dbReference type="PRINTS" id="PR01333">
    <property type="entry name" value="2POREKCHANEL"/>
</dbReference>
<keyword evidence="14" id="KW-0967">Endosome</keyword>
<evidence type="ECO:0000256" key="2">
    <source>
        <dbReference type="ARBA" id="ARBA00004172"/>
    </source>
</evidence>
<keyword evidence="10" id="KW-1003">Cell membrane</keyword>
<feature type="transmembrane region" description="Helical" evidence="39">
    <location>
        <begin position="215"/>
        <end position="232"/>
    </location>
</feature>
<evidence type="ECO:0000256" key="24">
    <source>
        <dbReference type="ARBA" id="ARBA00023273"/>
    </source>
</evidence>
<comment type="catalytic activity">
    <reaction evidence="30">
        <text>Na(+)(in) = Na(+)(out)</text>
        <dbReference type="Rhea" id="RHEA:34963"/>
        <dbReference type="ChEBI" id="CHEBI:29101"/>
    </reaction>
</comment>
<keyword evidence="17 36" id="KW-0630">Potassium</keyword>
<evidence type="ECO:0000256" key="30">
    <source>
        <dbReference type="ARBA" id="ARBA00036239"/>
    </source>
</evidence>
<evidence type="ECO:0000313" key="41">
    <source>
        <dbReference type="EMBL" id="KAA0725068.1"/>
    </source>
</evidence>
<evidence type="ECO:0000256" key="35">
    <source>
        <dbReference type="ARBA" id="ARBA00046361"/>
    </source>
</evidence>
<keyword evidence="21 36" id="KW-0472">Membrane</keyword>
<evidence type="ECO:0000256" key="38">
    <source>
        <dbReference type="RuleBase" id="RU003857"/>
    </source>
</evidence>
<dbReference type="PANTHER" id="PTHR11003">
    <property type="entry name" value="POTASSIUM CHANNEL, SUBFAMILY K"/>
    <property type="match status" value="1"/>
</dbReference>
<keyword evidence="15 36" id="KW-0631">Potassium channel</keyword>
<dbReference type="InterPro" id="IPR013099">
    <property type="entry name" value="K_chnl_dom"/>
</dbReference>
<evidence type="ECO:0000313" key="42">
    <source>
        <dbReference type="Proteomes" id="UP000324632"/>
    </source>
</evidence>
<evidence type="ECO:0000256" key="3">
    <source>
        <dbReference type="ARBA" id="ARBA00004221"/>
    </source>
</evidence>
<evidence type="ECO:0000256" key="1">
    <source>
        <dbReference type="ARBA" id="ARBA00000309"/>
    </source>
</evidence>
<dbReference type="InterPro" id="IPR003280">
    <property type="entry name" value="2pore_dom_K_chnl"/>
</dbReference>
<evidence type="ECO:0000256" key="36">
    <source>
        <dbReference type="PIRNR" id="PIRNR038061"/>
    </source>
</evidence>
<evidence type="ECO:0000256" key="16">
    <source>
        <dbReference type="ARBA" id="ARBA00022843"/>
    </source>
</evidence>
<dbReference type="InterPro" id="IPR001779">
    <property type="entry name" value="2pore_dom_K_chnl_TWIK1"/>
</dbReference>
<keyword evidence="24" id="KW-0966">Cell projection</keyword>
<dbReference type="OrthoDB" id="297496at2759"/>
<evidence type="ECO:0000256" key="5">
    <source>
        <dbReference type="ARBA" id="ARBA00004484"/>
    </source>
</evidence>
<dbReference type="GO" id="GO:0015271">
    <property type="term" value="F:outward rectifier potassium channel activity"/>
    <property type="evidence" value="ECO:0007669"/>
    <property type="project" value="TreeGrafter"/>
</dbReference>
<dbReference type="PRINTS" id="PR01586">
    <property type="entry name" value="TWIKCHANNEL"/>
</dbReference>
<keyword evidence="12 36" id="KW-0633">Potassium transport</keyword>
<evidence type="ECO:0000256" key="12">
    <source>
        <dbReference type="ARBA" id="ARBA00022538"/>
    </source>
</evidence>
<evidence type="ECO:0000256" key="20">
    <source>
        <dbReference type="ARBA" id="ARBA00023065"/>
    </source>
</evidence>
<evidence type="ECO:0000256" key="23">
    <source>
        <dbReference type="ARBA" id="ARBA00023180"/>
    </source>
</evidence>
<evidence type="ECO:0000256" key="28">
    <source>
        <dbReference type="ARBA" id="ARBA00034109"/>
    </source>
</evidence>
<dbReference type="GO" id="GO:0055037">
    <property type="term" value="C:recycling endosome"/>
    <property type="evidence" value="ECO:0007669"/>
    <property type="project" value="UniProtKB-SubCell"/>
</dbReference>
<keyword evidence="20 36" id="KW-0406">Ion transport</keyword>
<evidence type="ECO:0000256" key="7">
    <source>
        <dbReference type="ARBA" id="ARBA00004651"/>
    </source>
</evidence>
<keyword evidence="11" id="KW-1017">Isopeptide bond</keyword>
<evidence type="ECO:0000256" key="13">
    <source>
        <dbReference type="ARBA" id="ARBA00022692"/>
    </source>
</evidence>
<dbReference type="GO" id="GO:0097060">
    <property type="term" value="C:synaptic membrane"/>
    <property type="evidence" value="ECO:0007669"/>
    <property type="project" value="UniProtKB-SubCell"/>
</dbReference>
<comment type="similarity">
    <text evidence="8 38">Belongs to the two pore domain potassium channel (TC 1.A.1.8) family.</text>
</comment>
<evidence type="ECO:0000256" key="6">
    <source>
        <dbReference type="ARBA" id="ARBA00004541"/>
    </source>
</evidence>
<dbReference type="AlphaFoldDB" id="A0A5A9PTA8"/>
<feature type="transmembrane region" description="Helical" evidence="39">
    <location>
        <begin position="135"/>
        <end position="157"/>
    </location>
</feature>
<evidence type="ECO:0000256" key="37">
    <source>
        <dbReference type="PIRSR" id="PIRSR038061-1"/>
    </source>
</evidence>
<evidence type="ECO:0000256" key="39">
    <source>
        <dbReference type="SAM" id="Phobius"/>
    </source>
</evidence>
<comment type="catalytic activity">
    <reaction evidence="34">
        <text>Cs(+)(in) = Cs(+)(out)</text>
        <dbReference type="Rhea" id="RHEA:78555"/>
        <dbReference type="ChEBI" id="CHEBI:49547"/>
    </reaction>
</comment>
<dbReference type="PIRSF" id="PIRSF038061">
    <property type="entry name" value="K_channel_subfamily_K_type"/>
    <property type="match status" value="1"/>
</dbReference>
<keyword evidence="26" id="KW-0968">Cytoplasmic vesicle</keyword>
<dbReference type="FunFam" id="1.10.287.70:FF:000076">
    <property type="entry name" value="Potassium channel subfamily K member"/>
    <property type="match status" value="1"/>
</dbReference>
<evidence type="ECO:0000256" key="26">
    <source>
        <dbReference type="ARBA" id="ARBA00023329"/>
    </source>
</evidence>
<evidence type="ECO:0000256" key="34">
    <source>
        <dbReference type="ARBA" id="ARBA00044691"/>
    </source>
</evidence>
<evidence type="ECO:0000256" key="9">
    <source>
        <dbReference type="ARBA" id="ARBA00022448"/>
    </source>
</evidence>
<dbReference type="Gene3D" id="1.10.287.70">
    <property type="match status" value="1"/>
</dbReference>
<keyword evidence="42" id="KW-1185">Reference proteome</keyword>
<dbReference type="Proteomes" id="UP000324632">
    <property type="component" value="Chromosome 1"/>
</dbReference>
<keyword evidence="19" id="KW-0770">Synapse</keyword>
<evidence type="ECO:0000256" key="15">
    <source>
        <dbReference type="ARBA" id="ARBA00022826"/>
    </source>
</evidence>
<dbReference type="InterPro" id="IPR003092">
    <property type="entry name" value="2pore_dom_K_chnl_TASK"/>
</dbReference>
<dbReference type="GO" id="GO:0016324">
    <property type="term" value="C:apical plasma membrane"/>
    <property type="evidence" value="ECO:0007669"/>
    <property type="project" value="UniProtKB-SubCell"/>
</dbReference>
<keyword evidence="18 39" id="KW-1133">Transmembrane helix</keyword>
<feature type="domain" description="Potassium channel" evidence="40">
    <location>
        <begin position="97"/>
        <end position="157"/>
    </location>
</feature>
<evidence type="ECO:0000256" key="27">
    <source>
        <dbReference type="ARBA" id="ARBA00024167"/>
    </source>
</evidence>
<comment type="catalytic activity">
    <reaction evidence="1">
        <text>NH4(+)(in) = NH4(+)(out)</text>
        <dbReference type="Rhea" id="RHEA:28747"/>
        <dbReference type="ChEBI" id="CHEBI:28938"/>
    </reaction>
</comment>
<evidence type="ECO:0000256" key="18">
    <source>
        <dbReference type="ARBA" id="ARBA00022989"/>
    </source>
</evidence>
<evidence type="ECO:0000256" key="8">
    <source>
        <dbReference type="ARBA" id="ARBA00006666"/>
    </source>
</evidence>
<gene>
    <name evidence="41" type="ORF">E1301_Tti010682</name>
</gene>
<comment type="catalytic activity">
    <reaction evidence="27">
        <text>chloride(in) = chloride(out)</text>
        <dbReference type="Rhea" id="RHEA:29823"/>
        <dbReference type="ChEBI" id="CHEBI:17996"/>
    </reaction>
</comment>
<dbReference type="PANTHER" id="PTHR11003:SF59">
    <property type="entry name" value="POTASSIUM CHANNEL SUBFAMILY K MEMBER 1"/>
    <property type="match status" value="1"/>
</dbReference>
<evidence type="ECO:0000256" key="33">
    <source>
        <dbReference type="ARBA" id="ARBA00044657"/>
    </source>
</evidence>
<keyword evidence="13 38" id="KW-0812">Transmembrane</keyword>
<keyword evidence="25 38" id="KW-0407">Ion channel</keyword>
<dbReference type="GO" id="GO:0030425">
    <property type="term" value="C:dendrite"/>
    <property type="evidence" value="ECO:0007669"/>
    <property type="project" value="UniProtKB-SubCell"/>
</dbReference>
<dbReference type="GO" id="GO:0043204">
    <property type="term" value="C:perikaryon"/>
    <property type="evidence" value="ECO:0007669"/>
    <property type="project" value="UniProtKB-SubCell"/>
</dbReference>
<comment type="catalytic activity">
    <reaction evidence="29">
        <text>K(+)(in) = K(+)(out)</text>
        <dbReference type="Rhea" id="RHEA:29463"/>
        <dbReference type="ChEBI" id="CHEBI:29103"/>
    </reaction>
</comment>
<keyword evidence="9 36" id="KW-0813">Transport</keyword>
<evidence type="ECO:0000256" key="29">
    <source>
        <dbReference type="ARBA" id="ARBA00034430"/>
    </source>
</evidence>
<comment type="caution">
    <text evidence="41">The sequence shown here is derived from an EMBL/GenBank/DDBJ whole genome shotgun (WGS) entry which is preliminary data.</text>
</comment>